<evidence type="ECO:0000259" key="9">
    <source>
        <dbReference type="PROSITE" id="PS50109"/>
    </source>
</evidence>
<dbReference type="RefSeq" id="WP_188660287.1">
    <property type="nucleotide sequence ID" value="NZ_BMIH01000005.1"/>
</dbReference>
<evidence type="ECO:0000259" key="10">
    <source>
        <dbReference type="PROSITE" id="PS50112"/>
    </source>
</evidence>
<evidence type="ECO:0000256" key="8">
    <source>
        <dbReference type="ARBA" id="ARBA00023012"/>
    </source>
</evidence>
<dbReference type="PRINTS" id="PR00344">
    <property type="entry name" value="BCTRLSENSOR"/>
</dbReference>
<evidence type="ECO:0000313" key="12">
    <source>
        <dbReference type="Proteomes" id="UP000623067"/>
    </source>
</evidence>
<comment type="catalytic activity">
    <reaction evidence="1">
        <text>ATP + protein L-histidine = ADP + protein N-phospho-L-histidine.</text>
        <dbReference type="EC" id="2.7.13.3"/>
    </reaction>
</comment>
<dbReference type="InterPro" id="IPR035965">
    <property type="entry name" value="PAS-like_dom_sf"/>
</dbReference>
<dbReference type="InterPro" id="IPR003661">
    <property type="entry name" value="HisK_dim/P_dom"/>
</dbReference>
<dbReference type="InterPro" id="IPR036890">
    <property type="entry name" value="HATPase_C_sf"/>
</dbReference>
<evidence type="ECO:0000256" key="4">
    <source>
        <dbReference type="ARBA" id="ARBA00022679"/>
    </source>
</evidence>
<dbReference type="Gene3D" id="3.30.450.20">
    <property type="entry name" value="PAS domain"/>
    <property type="match status" value="1"/>
</dbReference>
<evidence type="ECO:0000256" key="1">
    <source>
        <dbReference type="ARBA" id="ARBA00000085"/>
    </source>
</evidence>
<dbReference type="Pfam" id="PF02518">
    <property type="entry name" value="HATPase_c"/>
    <property type="match status" value="1"/>
</dbReference>
<dbReference type="CDD" id="cd00130">
    <property type="entry name" value="PAS"/>
    <property type="match status" value="1"/>
</dbReference>
<dbReference type="InterPro" id="IPR004358">
    <property type="entry name" value="Sig_transdc_His_kin-like_C"/>
</dbReference>
<dbReference type="PROSITE" id="PS50109">
    <property type="entry name" value="HIS_KIN"/>
    <property type="match status" value="1"/>
</dbReference>
<dbReference type="GO" id="GO:0000155">
    <property type="term" value="F:phosphorelay sensor kinase activity"/>
    <property type="evidence" value="ECO:0007669"/>
    <property type="project" value="InterPro"/>
</dbReference>
<dbReference type="CDD" id="cd00082">
    <property type="entry name" value="HisKA"/>
    <property type="match status" value="1"/>
</dbReference>
<feature type="domain" description="PAS" evidence="10">
    <location>
        <begin position="131"/>
        <end position="184"/>
    </location>
</feature>
<reference evidence="11" key="2">
    <citation type="submission" date="2020-09" db="EMBL/GenBank/DDBJ databases">
        <authorList>
            <person name="Sun Q."/>
            <person name="Zhou Y."/>
        </authorList>
    </citation>
    <scope>NUCLEOTIDE SEQUENCE</scope>
    <source>
        <strain evidence="11">CGMCC 1.15330</strain>
    </source>
</reference>
<dbReference type="SUPFAM" id="SSF55874">
    <property type="entry name" value="ATPase domain of HSP90 chaperone/DNA topoisomerase II/histidine kinase"/>
    <property type="match status" value="1"/>
</dbReference>
<dbReference type="PANTHER" id="PTHR43065">
    <property type="entry name" value="SENSOR HISTIDINE KINASE"/>
    <property type="match status" value="1"/>
</dbReference>
<dbReference type="Pfam" id="PF00512">
    <property type="entry name" value="HisKA"/>
    <property type="match status" value="1"/>
</dbReference>
<dbReference type="EMBL" id="BMIH01000005">
    <property type="protein sequence ID" value="GGB40449.1"/>
    <property type="molecule type" value="Genomic_DNA"/>
</dbReference>
<keyword evidence="12" id="KW-1185">Reference proteome</keyword>
<keyword evidence="5" id="KW-0547">Nucleotide-binding</keyword>
<dbReference type="InterPro" id="IPR003594">
    <property type="entry name" value="HATPase_dom"/>
</dbReference>
<accession>A0A916TCS5</accession>
<dbReference type="Proteomes" id="UP000623067">
    <property type="component" value="Unassembled WGS sequence"/>
</dbReference>
<keyword evidence="8" id="KW-0902">Two-component regulatory system</keyword>
<dbReference type="EC" id="2.7.13.3" evidence="2"/>
<keyword evidence="6" id="KW-0418">Kinase</keyword>
<keyword evidence="3" id="KW-0597">Phosphoprotein</keyword>
<dbReference type="PROSITE" id="PS50112">
    <property type="entry name" value="PAS"/>
    <property type="match status" value="1"/>
</dbReference>
<sequence length="501" mass="54007">MNDESGGRDRWQAAAAAACALSAAGFVEWDGSSRTVRFDARAAQIFDRPELAGHAVPLRGLRQLGLESLSLDRVEIRLILSGGGPERTMLTALRRTAAGQKCHLLISLCRLSTKPARVIAAVADRTNETRNHAELAATLRTVPSAMIVVDDGGAIQAFSATAEQMFGLTSEQALGAPVDILAPEHAPEDAAREGLVGLLRSGMPHMLGLSRHVYAMRSDGSAFPAEVWMGEATVDGERLTTAFVRDQTARFETEAKLQTLQHDLVHASRVSAMGELSLALAHELNQPLAAMVNHLSVAEFHLESLAGKAAESVRKSVDNASQQALRTGEIVKRLRAFVQRGEGDPAPEPIDRIVGEAISLLSTLARQRGIQLQVRLPGGHARVFADRIQIQQVLVNLMRNAIEALNRSGQTECLLSVLVERRGGDLLFSVEDNGPGVPDTLEPLLFSRFSTAKSDEGLGVGLSISRRIVEAHGSELKYRRGALGGAQFSFALPEHREQEHV</sequence>
<evidence type="ECO:0000256" key="3">
    <source>
        <dbReference type="ARBA" id="ARBA00022553"/>
    </source>
</evidence>
<dbReference type="SMART" id="SM00388">
    <property type="entry name" value="HisKA"/>
    <property type="match status" value="1"/>
</dbReference>
<dbReference type="Gene3D" id="6.10.250.2580">
    <property type="match status" value="1"/>
</dbReference>
<gene>
    <name evidence="11" type="primary">fixL</name>
    <name evidence="11" type="ORF">GCM10011380_32390</name>
</gene>
<dbReference type="Pfam" id="PF00989">
    <property type="entry name" value="PAS"/>
    <property type="match status" value="1"/>
</dbReference>
<dbReference type="NCBIfam" id="TIGR00229">
    <property type="entry name" value="sensory_box"/>
    <property type="match status" value="1"/>
</dbReference>
<protein>
    <recommendedName>
        <fullName evidence="2">histidine kinase</fullName>
        <ecNumber evidence="2">2.7.13.3</ecNumber>
    </recommendedName>
</protein>
<keyword evidence="4" id="KW-0808">Transferase</keyword>
<dbReference type="SUPFAM" id="SSF47384">
    <property type="entry name" value="Homodimeric domain of signal transducing histidine kinase"/>
    <property type="match status" value="1"/>
</dbReference>
<dbReference type="PANTHER" id="PTHR43065:SF10">
    <property type="entry name" value="PEROXIDE STRESS-ACTIVATED HISTIDINE KINASE MAK3"/>
    <property type="match status" value="1"/>
</dbReference>
<dbReference type="GO" id="GO:0006355">
    <property type="term" value="P:regulation of DNA-templated transcription"/>
    <property type="evidence" value="ECO:0007669"/>
    <property type="project" value="InterPro"/>
</dbReference>
<name>A0A916TCS5_9SPHN</name>
<reference evidence="11" key="1">
    <citation type="journal article" date="2014" name="Int. J. Syst. Evol. Microbiol.">
        <title>Complete genome sequence of Corynebacterium casei LMG S-19264T (=DSM 44701T), isolated from a smear-ripened cheese.</title>
        <authorList>
            <consortium name="US DOE Joint Genome Institute (JGI-PGF)"/>
            <person name="Walter F."/>
            <person name="Albersmeier A."/>
            <person name="Kalinowski J."/>
            <person name="Ruckert C."/>
        </authorList>
    </citation>
    <scope>NUCLEOTIDE SEQUENCE</scope>
    <source>
        <strain evidence="11">CGMCC 1.15330</strain>
    </source>
</reference>
<organism evidence="11 12">
    <name type="scientific">Sphingomonas metalli</name>
    <dbReference type="NCBI Taxonomy" id="1779358"/>
    <lineage>
        <taxon>Bacteria</taxon>
        <taxon>Pseudomonadati</taxon>
        <taxon>Pseudomonadota</taxon>
        <taxon>Alphaproteobacteria</taxon>
        <taxon>Sphingomonadales</taxon>
        <taxon>Sphingomonadaceae</taxon>
        <taxon>Sphingomonas</taxon>
    </lineage>
</organism>
<proteinExistence type="predicted"/>
<dbReference type="InterPro" id="IPR000014">
    <property type="entry name" value="PAS"/>
</dbReference>
<dbReference type="Gene3D" id="3.30.565.10">
    <property type="entry name" value="Histidine kinase-like ATPase, C-terminal domain"/>
    <property type="match status" value="1"/>
</dbReference>
<evidence type="ECO:0000256" key="6">
    <source>
        <dbReference type="ARBA" id="ARBA00022777"/>
    </source>
</evidence>
<dbReference type="SMART" id="SM00387">
    <property type="entry name" value="HATPase_c"/>
    <property type="match status" value="1"/>
</dbReference>
<dbReference type="AlphaFoldDB" id="A0A916TCS5"/>
<dbReference type="InterPro" id="IPR036097">
    <property type="entry name" value="HisK_dim/P_sf"/>
</dbReference>
<evidence type="ECO:0000256" key="2">
    <source>
        <dbReference type="ARBA" id="ARBA00012438"/>
    </source>
</evidence>
<dbReference type="InterPro" id="IPR013767">
    <property type="entry name" value="PAS_fold"/>
</dbReference>
<dbReference type="InterPro" id="IPR005467">
    <property type="entry name" value="His_kinase_dom"/>
</dbReference>
<keyword evidence="7" id="KW-0067">ATP-binding</keyword>
<evidence type="ECO:0000256" key="7">
    <source>
        <dbReference type="ARBA" id="ARBA00022840"/>
    </source>
</evidence>
<dbReference type="SMART" id="SM00091">
    <property type="entry name" value="PAS"/>
    <property type="match status" value="1"/>
</dbReference>
<comment type="caution">
    <text evidence="11">The sequence shown here is derived from an EMBL/GenBank/DDBJ whole genome shotgun (WGS) entry which is preliminary data.</text>
</comment>
<dbReference type="Gene3D" id="1.10.287.130">
    <property type="match status" value="1"/>
</dbReference>
<dbReference type="SUPFAM" id="SSF55785">
    <property type="entry name" value="PYP-like sensor domain (PAS domain)"/>
    <property type="match status" value="1"/>
</dbReference>
<evidence type="ECO:0000313" key="11">
    <source>
        <dbReference type="EMBL" id="GGB40449.1"/>
    </source>
</evidence>
<dbReference type="GO" id="GO:0005524">
    <property type="term" value="F:ATP binding"/>
    <property type="evidence" value="ECO:0007669"/>
    <property type="project" value="UniProtKB-KW"/>
</dbReference>
<evidence type="ECO:0000256" key="5">
    <source>
        <dbReference type="ARBA" id="ARBA00022741"/>
    </source>
</evidence>
<feature type="domain" description="Histidine kinase" evidence="9">
    <location>
        <begin position="279"/>
        <end position="496"/>
    </location>
</feature>